<evidence type="ECO:0000256" key="7">
    <source>
        <dbReference type="ARBA" id="ARBA00022519"/>
    </source>
</evidence>
<dbReference type="PIRSF" id="PIRSF002764">
    <property type="entry name" value="CcmB"/>
    <property type="match status" value="1"/>
</dbReference>
<feature type="transmembrane region" description="Helical" evidence="12">
    <location>
        <begin position="50"/>
        <end position="71"/>
    </location>
</feature>
<evidence type="ECO:0000256" key="4">
    <source>
        <dbReference type="ARBA" id="ARBA00016452"/>
    </source>
</evidence>
<feature type="transmembrane region" description="Helical" evidence="12">
    <location>
        <begin position="24"/>
        <end position="44"/>
    </location>
</feature>
<evidence type="ECO:0000313" key="13">
    <source>
        <dbReference type="EMBL" id="SUZ93548.1"/>
    </source>
</evidence>
<gene>
    <name evidence="13" type="ORF">METZ01_LOCUS46402</name>
</gene>
<comment type="subcellular location">
    <subcellularLocation>
        <location evidence="2">Cell inner membrane</location>
        <topology evidence="2">Multi-pass membrane protein</topology>
    </subcellularLocation>
</comment>
<keyword evidence="6" id="KW-1003">Cell membrane</keyword>
<feature type="transmembrane region" description="Helical" evidence="12">
    <location>
        <begin position="165"/>
        <end position="185"/>
    </location>
</feature>
<keyword evidence="10 12" id="KW-1133">Transmembrane helix</keyword>
<keyword evidence="5" id="KW-0813">Transport</keyword>
<dbReference type="PANTHER" id="PTHR30070">
    <property type="entry name" value="HEME EXPORTER PROTEIN B"/>
    <property type="match status" value="1"/>
</dbReference>
<keyword evidence="8 12" id="KW-0812">Transmembrane</keyword>
<dbReference type="PANTHER" id="PTHR30070:SF1">
    <property type="entry name" value="CYTOCHROME C BIOGENESIS B-RELATED"/>
    <property type="match status" value="1"/>
</dbReference>
<dbReference type="InterPro" id="IPR026031">
    <property type="entry name" value="Cyt_c_CcmB_bac"/>
</dbReference>
<dbReference type="Pfam" id="PF03379">
    <property type="entry name" value="CcmB"/>
    <property type="match status" value="1"/>
</dbReference>
<dbReference type="GO" id="GO:1903607">
    <property type="term" value="P:cytochrome c biosynthetic process"/>
    <property type="evidence" value="ECO:0007669"/>
    <property type="project" value="TreeGrafter"/>
</dbReference>
<dbReference type="InterPro" id="IPR003544">
    <property type="entry name" value="Cyt_c_biogenesis_CcmB"/>
</dbReference>
<dbReference type="GO" id="GO:0015232">
    <property type="term" value="F:heme transmembrane transporter activity"/>
    <property type="evidence" value="ECO:0007669"/>
    <property type="project" value="InterPro"/>
</dbReference>
<sequence length="224" mass="23086">MSRFLADARLVAAKDLRIEARSRVVLNQVAPFALLVLVLFGFALDADQRTLRAFAPGLFWVAVLLCALLAIQRSVSVEQADGALTGLRLSGMSPAALFVGKASAVFVQLVVLEVLLTAGIIVLYGSEVDQPLLVFATGLLAAVAVACTGTLYGALASGLGVRETLLPILLLPVLAPVLIGATRAFDDALGSAAVDGWSWLGLLAVFAVVATAGGALAYGALVEE</sequence>
<feature type="transmembrane region" description="Helical" evidence="12">
    <location>
        <begin position="197"/>
        <end position="221"/>
    </location>
</feature>
<protein>
    <recommendedName>
        <fullName evidence="4">Heme exporter protein B</fullName>
    </recommendedName>
</protein>
<evidence type="ECO:0000256" key="6">
    <source>
        <dbReference type="ARBA" id="ARBA00022475"/>
    </source>
</evidence>
<dbReference type="GO" id="GO:0005886">
    <property type="term" value="C:plasma membrane"/>
    <property type="evidence" value="ECO:0007669"/>
    <property type="project" value="UniProtKB-SubCell"/>
</dbReference>
<reference evidence="13" key="1">
    <citation type="submission" date="2018-05" db="EMBL/GenBank/DDBJ databases">
        <authorList>
            <person name="Lanie J.A."/>
            <person name="Ng W.-L."/>
            <person name="Kazmierczak K.M."/>
            <person name="Andrzejewski T.M."/>
            <person name="Davidsen T.M."/>
            <person name="Wayne K.J."/>
            <person name="Tettelin H."/>
            <person name="Glass J.I."/>
            <person name="Rusch D."/>
            <person name="Podicherti R."/>
            <person name="Tsui H.-C.T."/>
            <person name="Winkler M.E."/>
        </authorList>
    </citation>
    <scope>NUCLEOTIDE SEQUENCE</scope>
</reference>
<dbReference type="GO" id="GO:0017004">
    <property type="term" value="P:cytochrome complex assembly"/>
    <property type="evidence" value="ECO:0007669"/>
    <property type="project" value="UniProtKB-KW"/>
</dbReference>
<comment type="function">
    <text evidence="1">Required for the export of heme to the periplasm for the biogenesis of c-type cytochromes.</text>
</comment>
<accession>A0A381RRD6</accession>
<evidence type="ECO:0000256" key="3">
    <source>
        <dbReference type="ARBA" id="ARBA00010544"/>
    </source>
</evidence>
<evidence type="ECO:0000256" key="9">
    <source>
        <dbReference type="ARBA" id="ARBA00022748"/>
    </source>
</evidence>
<dbReference type="EMBL" id="UINC01002155">
    <property type="protein sequence ID" value="SUZ93548.1"/>
    <property type="molecule type" value="Genomic_DNA"/>
</dbReference>
<evidence type="ECO:0000256" key="2">
    <source>
        <dbReference type="ARBA" id="ARBA00004429"/>
    </source>
</evidence>
<evidence type="ECO:0000256" key="11">
    <source>
        <dbReference type="ARBA" id="ARBA00023136"/>
    </source>
</evidence>
<comment type="similarity">
    <text evidence="3">Belongs to the CcmB/CycW/HelB family.</text>
</comment>
<evidence type="ECO:0000256" key="8">
    <source>
        <dbReference type="ARBA" id="ARBA00022692"/>
    </source>
</evidence>
<evidence type="ECO:0000256" key="1">
    <source>
        <dbReference type="ARBA" id="ARBA00002442"/>
    </source>
</evidence>
<feature type="transmembrane region" description="Helical" evidence="12">
    <location>
        <begin position="102"/>
        <end position="126"/>
    </location>
</feature>
<proteinExistence type="inferred from homology"/>
<feature type="transmembrane region" description="Helical" evidence="12">
    <location>
        <begin position="132"/>
        <end position="153"/>
    </location>
</feature>
<evidence type="ECO:0000256" key="12">
    <source>
        <dbReference type="SAM" id="Phobius"/>
    </source>
</evidence>
<keyword evidence="9" id="KW-0201">Cytochrome c-type biogenesis</keyword>
<dbReference type="PRINTS" id="PR01414">
    <property type="entry name" value="CCMBBIOGNSIS"/>
</dbReference>
<organism evidence="13">
    <name type="scientific">marine metagenome</name>
    <dbReference type="NCBI Taxonomy" id="408172"/>
    <lineage>
        <taxon>unclassified sequences</taxon>
        <taxon>metagenomes</taxon>
        <taxon>ecological metagenomes</taxon>
    </lineage>
</organism>
<keyword evidence="7" id="KW-0997">Cell inner membrane</keyword>
<evidence type="ECO:0000256" key="10">
    <source>
        <dbReference type="ARBA" id="ARBA00022989"/>
    </source>
</evidence>
<name>A0A381RRD6_9ZZZZ</name>
<evidence type="ECO:0000256" key="5">
    <source>
        <dbReference type="ARBA" id="ARBA00022448"/>
    </source>
</evidence>
<dbReference type="AlphaFoldDB" id="A0A381RRD6"/>
<keyword evidence="11 12" id="KW-0472">Membrane</keyword>